<keyword evidence="3" id="KW-1185">Reference proteome</keyword>
<sequence length="142" mass="15781">MSSTTKTRPSGETIAEFLAGIGDPQRQADCRTLTTLMQEISGYPPVIWASSMVGFGQYHYRYASGHEGDMFMLGFSPRKQDLTLYLLAGFDEHAPLLARLGKHRLGKSCMYLKSLAQVDMAALRELVTLSLQRMHALQASTH</sequence>
<dbReference type="SUPFAM" id="SSF159888">
    <property type="entry name" value="YdhG-like"/>
    <property type="match status" value="1"/>
</dbReference>
<proteinExistence type="predicted"/>
<protein>
    <recommendedName>
        <fullName evidence="1">YdhG-like domain-containing protein</fullName>
    </recommendedName>
</protein>
<accession>A0ABQ5YF07</accession>
<dbReference type="RefSeq" id="WP_284195706.1">
    <property type="nucleotide sequence ID" value="NZ_BSOG01000001.1"/>
</dbReference>
<evidence type="ECO:0000313" key="3">
    <source>
        <dbReference type="Proteomes" id="UP001156706"/>
    </source>
</evidence>
<evidence type="ECO:0000259" key="1">
    <source>
        <dbReference type="Pfam" id="PF08818"/>
    </source>
</evidence>
<organism evidence="2 3">
    <name type="scientific">Chitinimonas prasina</name>
    <dbReference type="NCBI Taxonomy" id="1434937"/>
    <lineage>
        <taxon>Bacteria</taxon>
        <taxon>Pseudomonadati</taxon>
        <taxon>Pseudomonadota</taxon>
        <taxon>Betaproteobacteria</taxon>
        <taxon>Neisseriales</taxon>
        <taxon>Chitinibacteraceae</taxon>
        <taxon>Chitinimonas</taxon>
    </lineage>
</organism>
<feature type="domain" description="YdhG-like" evidence="1">
    <location>
        <begin position="26"/>
        <end position="128"/>
    </location>
</feature>
<dbReference type="EMBL" id="BSOG01000001">
    <property type="protein sequence ID" value="GLR12588.1"/>
    <property type="molecule type" value="Genomic_DNA"/>
</dbReference>
<gene>
    <name evidence="2" type="ORF">GCM10007907_13780</name>
</gene>
<dbReference type="Pfam" id="PF08818">
    <property type="entry name" value="DUF1801"/>
    <property type="match status" value="1"/>
</dbReference>
<dbReference type="InterPro" id="IPR014922">
    <property type="entry name" value="YdhG-like"/>
</dbReference>
<name>A0ABQ5YF07_9NEIS</name>
<comment type="caution">
    <text evidence="2">The sequence shown here is derived from an EMBL/GenBank/DDBJ whole genome shotgun (WGS) entry which is preliminary data.</text>
</comment>
<reference evidence="3" key="1">
    <citation type="journal article" date="2019" name="Int. J. Syst. Evol. Microbiol.">
        <title>The Global Catalogue of Microorganisms (GCM) 10K type strain sequencing project: providing services to taxonomists for standard genome sequencing and annotation.</title>
        <authorList>
            <consortium name="The Broad Institute Genomics Platform"/>
            <consortium name="The Broad Institute Genome Sequencing Center for Infectious Disease"/>
            <person name="Wu L."/>
            <person name="Ma J."/>
        </authorList>
    </citation>
    <scope>NUCLEOTIDE SEQUENCE [LARGE SCALE GENOMIC DNA]</scope>
    <source>
        <strain evidence="3">NBRC 110044</strain>
    </source>
</reference>
<evidence type="ECO:0000313" key="2">
    <source>
        <dbReference type="EMBL" id="GLR12588.1"/>
    </source>
</evidence>
<dbReference type="Proteomes" id="UP001156706">
    <property type="component" value="Unassembled WGS sequence"/>
</dbReference>